<dbReference type="SUPFAM" id="SSF46689">
    <property type="entry name" value="Homeodomain-like"/>
    <property type="match status" value="1"/>
</dbReference>
<dbReference type="InterPro" id="IPR009057">
    <property type="entry name" value="Homeodomain-like_sf"/>
</dbReference>
<keyword evidence="3" id="KW-0804">Transcription</keyword>
<evidence type="ECO:0000256" key="4">
    <source>
        <dbReference type="PROSITE-ProRule" id="PRU00335"/>
    </source>
</evidence>
<accession>A0ABV1N6P2</accession>
<keyword evidence="7" id="KW-1185">Reference proteome</keyword>
<organism evidence="6 7">
    <name type="scientific">Halomonas pelophila</name>
    <dbReference type="NCBI Taxonomy" id="3151122"/>
    <lineage>
        <taxon>Bacteria</taxon>
        <taxon>Pseudomonadati</taxon>
        <taxon>Pseudomonadota</taxon>
        <taxon>Gammaproteobacteria</taxon>
        <taxon>Oceanospirillales</taxon>
        <taxon>Halomonadaceae</taxon>
        <taxon>Halomonas</taxon>
    </lineage>
</organism>
<dbReference type="Pfam" id="PF00440">
    <property type="entry name" value="TetR_N"/>
    <property type="match status" value="1"/>
</dbReference>
<dbReference type="PANTHER" id="PTHR30055">
    <property type="entry name" value="HTH-TYPE TRANSCRIPTIONAL REGULATOR RUTR"/>
    <property type="match status" value="1"/>
</dbReference>
<protein>
    <submittedName>
        <fullName evidence="6">TetR family transcriptional regulator</fullName>
    </submittedName>
</protein>
<name>A0ABV1N6P2_9GAMM</name>
<dbReference type="PANTHER" id="PTHR30055:SF240">
    <property type="entry name" value="HTH-TYPE TRANSCRIPTIONAL REGULATOR ACRR"/>
    <property type="match status" value="1"/>
</dbReference>
<dbReference type="EMBL" id="JBEGCI010000008">
    <property type="protein sequence ID" value="MEQ6889091.1"/>
    <property type="molecule type" value="Genomic_DNA"/>
</dbReference>
<dbReference type="Proteomes" id="UP001472978">
    <property type="component" value="Unassembled WGS sequence"/>
</dbReference>
<dbReference type="InterPro" id="IPR001647">
    <property type="entry name" value="HTH_TetR"/>
</dbReference>
<evidence type="ECO:0000256" key="2">
    <source>
        <dbReference type="ARBA" id="ARBA00023125"/>
    </source>
</evidence>
<dbReference type="SUPFAM" id="SSF48498">
    <property type="entry name" value="Tetracyclin repressor-like, C-terminal domain"/>
    <property type="match status" value="1"/>
</dbReference>
<evidence type="ECO:0000313" key="7">
    <source>
        <dbReference type="Proteomes" id="UP001472978"/>
    </source>
</evidence>
<dbReference type="Gene3D" id="1.10.357.10">
    <property type="entry name" value="Tetracycline Repressor, domain 2"/>
    <property type="match status" value="1"/>
</dbReference>
<feature type="domain" description="HTH tetR-type" evidence="5">
    <location>
        <begin position="10"/>
        <end position="70"/>
    </location>
</feature>
<evidence type="ECO:0000256" key="1">
    <source>
        <dbReference type="ARBA" id="ARBA00023015"/>
    </source>
</evidence>
<feature type="DNA-binding region" description="H-T-H motif" evidence="4">
    <location>
        <begin position="33"/>
        <end position="52"/>
    </location>
</feature>
<comment type="caution">
    <text evidence="6">The sequence shown here is derived from an EMBL/GenBank/DDBJ whole genome shotgun (WGS) entry which is preliminary data.</text>
</comment>
<dbReference type="PRINTS" id="PR00455">
    <property type="entry name" value="HTHTETR"/>
</dbReference>
<gene>
    <name evidence="6" type="ORF">ABE957_10445</name>
</gene>
<evidence type="ECO:0000313" key="6">
    <source>
        <dbReference type="EMBL" id="MEQ6889091.1"/>
    </source>
</evidence>
<reference evidence="6 7" key="1">
    <citation type="submission" date="2024-05" db="EMBL/GenBank/DDBJ databases">
        <title>Halomonas sp. CS7 16S ribosomal RNA gene Genome sequencing and assembly.</title>
        <authorList>
            <person name="Yook S."/>
        </authorList>
    </citation>
    <scope>NUCLEOTIDE SEQUENCE [LARGE SCALE GENOMIC DNA]</scope>
    <source>
        <strain evidence="6 7">CS7</strain>
    </source>
</reference>
<dbReference type="RefSeq" id="WP_349758622.1">
    <property type="nucleotide sequence ID" value="NZ_JBEGCI010000008.1"/>
</dbReference>
<sequence>MARKTKAKAAETREALLDAAEEVFFEHGVQQASLERVACQAGMTRGAVYWHFRNKSDLFRAVLERARVPVHELIASSERDDHGEDPIARLKALFEQGLERLDTPRHHRVHATLVYRCEARQDLDPAGIHDEMAGEFHAALLAFFVRVERRGGLRPDVSAEDVTRIVFSTVSGIYHNWLNRSGTFSLRRDGMQTLSTLLDLVAAQGPDTTGLGLAGEGRISIAT</sequence>
<dbReference type="InterPro" id="IPR050109">
    <property type="entry name" value="HTH-type_TetR-like_transc_reg"/>
</dbReference>
<evidence type="ECO:0000259" key="5">
    <source>
        <dbReference type="PROSITE" id="PS50977"/>
    </source>
</evidence>
<proteinExistence type="predicted"/>
<keyword evidence="1" id="KW-0805">Transcription regulation</keyword>
<evidence type="ECO:0000256" key="3">
    <source>
        <dbReference type="ARBA" id="ARBA00023163"/>
    </source>
</evidence>
<dbReference type="InterPro" id="IPR036271">
    <property type="entry name" value="Tet_transcr_reg_TetR-rel_C_sf"/>
</dbReference>
<keyword evidence="2 4" id="KW-0238">DNA-binding</keyword>
<dbReference type="PROSITE" id="PS50977">
    <property type="entry name" value="HTH_TETR_2"/>
    <property type="match status" value="1"/>
</dbReference>